<keyword evidence="1" id="KW-1133">Transmembrane helix</keyword>
<evidence type="ECO:0000313" key="2">
    <source>
        <dbReference type="EMBL" id="QHT33244.1"/>
    </source>
</evidence>
<accession>A0A6C0EVP4</accession>
<dbReference type="EMBL" id="MN738961">
    <property type="protein sequence ID" value="QHT33244.1"/>
    <property type="molecule type" value="Genomic_DNA"/>
</dbReference>
<feature type="transmembrane region" description="Helical" evidence="1">
    <location>
        <begin position="9"/>
        <end position="31"/>
    </location>
</feature>
<reference evidence="2" key="1">
    <citation type="journal article" date="2020" name="Nature">
        <title>Giant virus diversity and host interactions through global metagenomics.</title>
        <authorList>
            <person name="Schulz F."/>
            <person name="Roux S."/>
            <person name="Paez-Espino D."/>
            <person name="Jungbluth S."/>
            <person name="Walsh D.A."/>
            <person name="Denef V.J."/>
            <person name="McMahon K.D."/>
            <person name="Konstantinidis K.T."/>
            <person name="Eloe-Fadrosh E.A."/>
            <person name="Kyrpides N.C."/>
            <person name="Woyke T."/>
        </authorList>
    </citation>
    <scope>NUCLEOTIDE SEQUENCE</scope>
    <source>
        <strain evidence="2">GVMAG-M-3300009161-34</strain>
    </source>
</reference>
<organism evidence="2">
    <name type="scientific">viral metagenome</name>
    <dbReference type="NCBI Taxonomy" id="1070528"/>
    <lineage>
        <taxon>unclassified sequences</taxon>
        <taxon>metagenomes</taxon>
        <taxon>organismal metagenomes</taxon>
    </lineage>
</organism>
<name>A0A6C0EVP4_9ZZZZ</name>
<protein>
    <recommendedName>
        <fullName evidence="3">Holin</fullName>
    </recommendedName>
</protein>
<evidence type="ECO:0008006" key="3">
    <source>
        <dbReference type="Google" id="ProtNLM"/>
    </source>
</evidence>
<keyword evidence="1" id="KW-0812">Transmembrane</keyword>
<keyword evidence="1" id="KW-0472">Membrane</keyword>
<feature type="transmembrane region" description="Helical" evidence="1">
    <location>
        <begin position="37"/>
        <end position="54"/>
    </location>
</feature>
<dbReference type="AlphaFoldDB" id="A0A6C0EVP4"/>
<evidence type="ECO:0000256" key="1">
    <source>
        <dbReference type="SAM" id="Phobius"/>
    </source>
</evidence>
<proteinExistence type="predicted"/>
<sequence length="65" mass="7432">MKLASLKTWLILILIISFLTPAINAILGFLGVDKSSYEAYLLWGNALVVFWFVLDEERSKELLLM</sequence>